<evidence type="ECO:0000313" key="3">
    <source>
        <dbReference type="EMBL" id="GER49813.1"/>
    </source>
</evidence>
<dbReference type="OrthoDB" id="342454at2759"/>
<dbReference type="Proteomes" id="UP000325081">
    <property type="component" value="Unassembled WGS sequence"/>
</dbReference>
<feature type="region of interest" description="Disordered" evidence="1">
    <location>
        <begin position="405"/>
        <end position="465"/>
    </location>
</feature>
<dbReference type="InterPro" id="IPR036869">
    <property type="entry name" value="J_dom_sf"/>
</dbReference>
<name>A0A5A7QWR1_STRAF</name>
<dbReference type="EMBL" id="BKCP01008848">
    <property type="protein sequence ID" value="GER49813.1"/>
    <property type="molecule type" value="Genomic_DNA"/>
</dbReference>
<dbReference type="Pfam" id="PF23551">
    <property type="entry name" value="Zn_ribbon_20"/>
    <property type="match status" value="1"/>
</dbReference>
<dbReference type="Gene3D" id="1.10.287.110">
    <property type="entry name" value="DnaJ domain"/>
    <property type="match status" value="1"/>
</dbReference>
<dbReference type="AlphaFoldDB" id="A0A5A7QWR1"/>
<feature type="domain" description="J" evidence="2">
    <location>
        <begin position="66"/>
        <end position="130"/>
    </location>
</feature>
<comment type="caution">
    <text evidence="3">The sequence shown here is derived from an EMBL/GenBank/DDBJ whole genome shotgun (WGS) entry which is preliminary data.</text>
</comment>
<dbReference type="PANTHER" id="PTHR44137:SF32">
    <property type="entry name" value="DNAJ HEAT SHOCK AMINO-TERMINAL DOMAIN PROTEIN"/>
    <property type="match status" value="1"/>
</dbReference>
<dbReference type="CDD" id="cd06257">
    <property type="entry name" value="DnaJ"/>
    <property type="match status" value="1"/>
</dbReference>
<organism evidence="3 4">
    <name type="scientific">Striga asiatica</name>
    <name type="common">Asiatic witchweed</name>
    <name type="synonym">Buchnera asiatica</name>
    <dbReference type="NCBI Taxonomy" id="4170"/>
    <lineage>
        <taxon>Eukaryota</taxon>
        <taxon>Viridiplantae</taxon>
        <taxon>Streptophyta</taxon>
        <taxon>Embryophyta</taxon>
        <taxon>Tracheophyta</taxon>
        <taxon>Spermatophyta</taxon>
        <taxon>Magnoliopsida</taxon>
        <taxon>eudicotyledons</taxon>
        <taxon>Gunneridae</taxon>
        <taxon>Pentapetalae</taxon>
        <taxon>asterids</taxon>
        <taxon>lamiids</taxon>
        <taxon>Lamiales</taxon>
        <taxon>Orobanchaceae</taxon>
        <taxon>Buchnereae</taxon>
        <taxon>Striga</taxon>
    </lineage>
</organism>
<dbReference type="InterPro" id="IPR024593">
    <property type="entry name" value="DUF3444"/>
</dbReference>
<dbReference type="Pfam" id="PF11926">
    <property type="entry name" value="DUF3444"/>
    <property type="match status" value="1"/>
</dbReference>
<dbReference type="InterPro" id="IPR056988">
    <property type="entry name" value="Zn_ribbon_pln"/>
</dbReference>
<reference evidence="4" key="1">
    <citation type="journal article" date="2019" name="Curr. Biol.">
        <title>Genome Sequence of Striga asiatica Provides Insight into the Evolution of Plant Parasitism.</title>
        <authorList>
            <person name="Yoshida S."/>
            <person name="Kim S."/>
            <person name="Wafula E.K."/>
            <person name="Tanskanen J."/>
            <person name="Kim Y.M."/>
            <person name="Honaas L."/>
            <person name="Yang Z."/>
            <person name="Spallek T."/>
            <person name="Conn C.E."/>
            <person name="Ichihashi Y."/>
            <person name="Cheong K."/>
            <person name="Cui S."/>
            <person name="Der J.P."/>
            <person name="Gundlach H."/>
            <person name="Jiao Y."/>
            <person name="Hori C."/>
            <person name="Ishida J.K."/>
            <person name="Kasahara H."/>
            <person name="Kiba T."/>
            <person name="Kim M.S."/>
            <person name="Koo N."/>
            <person name="Laohavisit A."/>
            <person name="Lee Y.H."/>
            <person name="Lumba S."/>
            <person name="McCourt P."/>
            <person name="Mortimer J.C."/>
            <person name="Mutuku J.M."/>
            <person name="Nomura T."/>
            <person name="Sasaki-Sekimoto Y."/>
            <person name="Seto Y."/>
            <person name="Wang Y."/>
            <person name="Wakatake T."/>
            <person name="Sakakibara H."/>
            <person name="Demura T."/>
            <person name="Yamaguchi S."/>
            <person name="Yoneyama K."/>
            <person name="Manabe R.I."/>
            <person name="Nelson D.C."/>
            <person name="Schulman A.H."/>
            <person name="Timko M.P."/>
            <person name="dePamphilis C.W."/>
            <person name="Choi D."/>
            <person name="Shirasu K."/>
        </authorList>
    </citation>
    <scope>NUCLEOTIDE SEQUENCE [LARGE SCALE GENOMIC DNA]</scope>
    <source>
        <strain evidence="4">cv. UVA1</strain>
    </source>
</reference>
<feature type="compositionally biased region" description="Basic and acidic residues" evidence="1">
    <location>
        <begin position="343"/>
        <end position="352"/>
    </location>
</feature>
<dbReference type="InterPro" id="IPR001623">
    <property type="entry name" value="DnaJ_domain"/>
</dbReference>
<dbReference type="PRINTS" id="PR00625">
    <property type="entry name" value="JDOMAIN"/>
</dbReference>
<dbReference type="PANTHER" id="PTHR44137">
    <property type="entry name" value="BNAC03G44070D PROTEIN"/>
    <property type="match status" value="1"/>
</dbReference>
<protein>
    <submittedName>
        <fullName evidence="3">Chaperone protein dnaJ</fullName>
    </submittedName>
</protein>
<dbReference type="SUPFAM" id="SSF46565">
    <property type="entry name" value="Chaperone J-domain"/>
    <property type="match status" value="1"/>
</dbReference>
<feature type="compositionally biased region" description="Basic residues" evidence="1">
    <location>
        <begin position="405"/>
        <end position="427"/>
    </location>
</feature>
<accession>A0A5A7QWR1</accession>
<feature type="compositionally biased region" description="Polar residues" evidence="1">
    <location>
        <begin position="166"/>
        <end position="184"/>
    </location>
</feature>
<feature type="region of interest" description="Disordered" evidence="1">
    <location>
        <begin position="275"/>
        <end position="352"/>
    </location>
</feature>
<evidence type="ECO:0000259" key="2">
    <source>
        <dbReference type="PROSITE" id="PS50076"/>
    </source>
</evidence>
<feature type="region of interest" description="Disordered" evidence="1">
    <location>
        <begin position="139"/>
        <end position="232"/>
    </location>
</feature>
<feature type="compositionally biased region" description="Polar residues" evidence="1">
    <location>
        <begin position="282"/>
        <end position="332"/>
    </location>
</feature>
<dbReference type="SMART" id="SM00271">
    <property type="entry name" value="DnaJ"/>
    <property type="match status" value="1"/>
</dbReference>
<evidence type="ECO:0000313" key="4">
    <source>
        <dbReference type="Proteomes" id="UP000325081"/>
    </source>
</evidence>
<evidence type="ECO:0000256" key="1">
    <source>
        <dbReference type="SAM" id="MobiDB-lite"/>
    </source>
</evidence>
<sequence>MECNKDDAVRAKSIAEAKLELKDYSASKKFALKAQTLYPGLVGISQMITTLDVYISAERKINGLIDWYGVLGVDPTADDDTIKKKYRKLALVLHPDKNRSAGAEDAFKLVNEGWTLLSDKTKRLAYNFITSFTTQAPMHAGGPSVSHAGGRGPSTYSAHAGGPWSQYDSWSAQTGSASAQNSCSPEPPMESPFAKFLNRKPPAPKASAPTPPKKKSNAKAAPSKPSSSSTSPKVETFWTICSVCKIQFEFDVIYRNKLLLCIDCKKPFLATGIPRPVRRCSKNTGNNNNTPPSVKSEGNNNAPTPLSDTDMGQNNAFNTSNSETGPNISASQAAPPPPPTSDSDNKETKIASDDQKWGQQELMNPYQTPDQNADLGNPSEMPAPHPKTLKLRKAYGQGLLAQLVKKAKRRRRRRRSPTAPIARKKAKIERSNDKGRPSKRTKLGNNSSTDEKYSGETMDVPDPDFHNFDRDRTELSFTENEVWTTYDNEDGMPRLYAMVHRVVSRTPFELKMSWLNSKTTSEFGPRLDWVGSGFAKTCGEFRVGKHEACRFVNAFSHRVRCWTRGPRGAIVIFPRKGDVWALYRNWSVEWGPETPEEVVREYDVAVVVEVEVGESGVRVRRLEKVGGYRTVFRVSGDGERRITREEMLRFSHQVPHHQLELEGCVELDPAALPMELLERMPKDGGEGMSECRTL</sequence>
<dbReference type="Pfam" id="PF00226">
    <property type="entry name" value="DnaJ"/>
    <property type="match status" value="1"/>
</dbReference>
<gene>
    <name evidence="3" type="ORF">STAS_27080</name>
</gene>
<feature type="region of interest" description="Disordered" evidence="1">
    <location>
        <begin position="364"/>
        <end position="386"/>
    </location>
</feature>
<dbReference type="PROSITE" id="PS50076">
    <property type="entry name" value="DNAJ_2"/>
    <property type="match status" value="1"/>
</dbReference>
<feature type="compositionally biased region" description="Low complexity" evidence="1">
    <location>
        <begin position="218"/>
        <end position="232"/>
    </location>
</feature>
<keyword evidence="4" id="KW-1185">Reference proteome</keyword>
<proteinExistence type="predicted"/>